<evidence type="ECO:0000313" key="2">
    <source>
        <dbReference type="EMBL" id="QDV34163.1"/>
    </source>
</evidence>
<feature type="transmembrane region" description="Helical" evidence="1">
    <location>
        <begin position="135"/>
        <end position="158"/>
    </location>
</feature>
<gene>
    <name evidence="2" type="ORF">ElP_20460</name>
</gene>
<feature type="transmembrane region" description="Helical" evidence="1">
    <location>
        <begin position="170"/>
        <end position="190"/>
    </location>
</feature>
<dbReference type="EMBL" id="CP036426">
    <property type="protein sequence ID" value="QDV34163.1"/>
    <property type="molecule type" value="Genomic_DNA"/>
</dbReference>
<sequence>MASEAEAEPRRTFTLLDAMILVAAIAPGFALSRIIVDQQGSPIVADHPARTALNAATFGISVATPVALTLTPALLLLRLRRPRPPRRRLWHTQGALNIAALSAVTPITGVALWALLALGVPFASDPFDFEVIETVLLLLPMTLAPTAIAVSICGRLLGVHGRPPDWLDRLGQRWGWFWVAFAPIDFWAILQ</sequence>
<evidence type="ECO:0000313" key="3">
    <source>
        <dbReference type="Proteomes" id="UP000317835"/>
    </source>
</evidence>
<dbReference type="KEGG" id="tpla:ElP_20460"/>
<accession>A0A518GZZ9</accession>
<dbReference type="Proteomes" id="UP000317835">
    <property type="component" value="Chromosome"/>
</dbReference>
<reference evidence="2 3" key="1">
    <citation type="submission" date="2019-02" db="EMBL/GenBank/DDBJ databases">
        <title>Deep-cultivation of Planctomycetes and their phenomic and genomic characterization uncovers novel biology.</title>
        <authorList>
            <person name="Wiegand S."/>
            <person name="Jogler M."/>
            <person name="Boedeker C."/>
            <person name="Pinto D."/>
            <person name="Vollmers J."/>
            <person name="Rivas-Marin E."/>
            <person name="Kohn T."/>
            <person name="Peeters S.H."/>
            <person name="Heuer A."/>
            <person name="Rast P."/>
            <person name="Oberbeckmann S."/>
            <person name="Bunk B."/>
            <person name="Jeske O."/>
            <person name="Meyerdierks A."/>
            <person name="Storesund J.E."/>
            <person name="Kallscheuer N."/>
            <person name="Luecker S."/>
            <person name="Lage O.M."/>
            <person name="Pohl T."/>
            <person name="Merkel B.J."/>
            <person name="Hornburger P."/>
            <person name="Mueller R.-W."/>
            <person name="Bruemmer F."/>
            <person name="Labrenz M."/>
            <person name="Spormann A.M."/>
            <person name="Op den Camp H."/>
            <person name="Overmann J."/>
            <person name="Amann R."/>
            <person name="Jetten M.S.M."/>
            <person name="Mascher T."/>
            <person name="Medema M.H."/>
            <person name="Devos D.P."/>
            <person name="Kaster A.-K."/>
            <person name="Ovreas L."/>
            <person name="Rohde M."/>
            <person name="Galperin M.Y."/>
            <person name="Jogler C."/>
        </authorList>
    </citation>
    <scope>NUCLEOTIDE SEQUENCE [LARGE SCALE GENOMIC DNA]</scope>
    <source>
        <strain evidence="2 3">ElP</strain>
    </source>
</reference>
<keyword evidence="1" id="KW-0472">Membrane</keyword>
<dbReference type="RefSeq" id="WP_145268858.1">
    <property type="nucleotide sequence ID" value="NZ_CP036426.1"/>
</dbReference>
<proteinExistence type="predicted"/>
<dbReference type="AlphaFoldDB" id="A0A518GZZ9"/>
<protein>
    <submittedName>
        <fullName evidence="2">Uncharacterized protein</fullName>
    </submittedName>
</protein>
<evidence type="ECO:0000256" key="1">
    <source>
        <dbReference type="SAM" id="Phobius"/>
    </source>
</evidence>
<feature type="transmembrane region" description="Helical" evidence="1">
    <location>
        <begin position="98"/>
        <end position="123"/>
    </location>
</feature>
<feature type="transmembrane region" description="Helical" evidence="1">
    <location>
        <begin position="12"/>
        <end position="35"/>
    </location>
</feature>
<keyword evidence="3" id="KW-1185">Reference proteome</keyword>
<keyword evidence="1" id="KW-1133">Transmembrane helix</keyword>
<feature type="transmembrane region" description="Helical" evidence="1">
    <location>
        <begin position="55"/>
        <end position="77"/>
    </location>
</feature>
<name>A0A518GZZ9_9BACT</name>
<organism evidence="2 3">
    <name type="scientific">Tautonia plasticadhaerens</name>
    <dbReference type="NCBI Taxonomy" id="2527974"/>
    <lineage>
        <taxon>Bacteria</taxon>
        <taxon>Pseudomonadati</taxon>
        <taxon>Planctomycetota</taxon>
        <taxon>Planctomycetia</taxon>
        <taxon>Isosphaerales</taxon>
        <taxon>Isosphaeraceae</taxon>
        <taxon>Tautonia</taxon>
    </lineage>
</organism>
<keyword evidence="1" id="KW-0812">Transmembrane</keyword>